<keyword evidence="4 8" id="KW-0812">Transmembrane</keyword>
<dbReference type="InterPro" id="IPR012910">
    <property type="entry name" value="Plug_dom"/>
</dbReference>
<evidence type="ECO:0000256" key="5">
    <source>
        <dbReference type="ARBA" id="ARBA00023077"/>
    </source>
</evidence>
<sequence>MKTHLLKPLSLAVAVTILNSGSFAVAAEGDESATSASDRTMEEVITTGTRKEGVSPSETLSAVDVVGGEKIADQAGFDLTESLAKIAPSFNTQRFPIADGTAFIRPVTLRNLSPDQTLVLVNGTRRHRSALVNLQLAPLGTVNQGAQAVDFSALPSMAIERVEVLRDGASAQYGSDAIAGVVNIILKDDAEGFSLSAQTGEYFEGDGARTSLAANAGFALGDAGFINATAEFSRSDKTWRSAARPDAEFVGSVIGNELVPLDGLGQRWGDPDVESLKFFVNSGLEITDTLELYGNLGYSENETISDFFYRGPVLDPEYQFTARGTLQVDTPNDATDPGSIDFIPDPAPQSLVDNILAQGLNPSDYLVADASSASGYVLRNPIYSQFPGGYNPQFGADIYDISAVVGARGEFANGLTWDLRARMAENEVDYVLKNSINPSLGLLSPTSFKPGSLTQEESSLNADFVMPIDVATFASPLNLAFGAEWREETYSIGRGDAASIEVGPTAAYFGVGSDGFQGFPVEAVGSFSSESIAAYIDLEAEVTDALTLGAALRLEEYDEFGSTSNWKLSARYDVNEVFALRATVNTGFRAPTPGQVNTLNVTTTVDSSGNLIPNGTYPVSHPVAEALGAVELEPEESTSFTLGAVFSPLDNTSVTLDYYNIDIEDRLALRNNAIGDEEVILLQNAGVESAALLNGSNANYFVNAYDSEISGVDLAITSDFEVFENLLVVDLRHNHNRQEVTSVTENTINASRVFDLENQVPSDRTTLTFDFDTGDFFDGYLRFNRYSSWESTGGLFGEGDAADTYSYGSEILVDIEATFTLYENYKVSVGGENIFDVMPDDEEEPTLRYLGVRHALTSPFGFNGGFWYLRAKAEF</sequence>
<dbReference type="InterPro" id="IPR037066">
    <property type="entry name" value="Plug_dom_sf"/>
</dbReference>
<dbReference type="EMBL" id="JALBWM010000101">
    <property type="protein sequence ID" value="MCO1336054.1"/>
    <property type="molecule type" value="Genomic_DNA"/>
</dbReference>
<dbReference type="SUPFAM" id="SSF56935">
    <property type="entry name" value="Porins"/>
    <property type="match status" value="1"/>
</dbReference>
<protein>
    <submittedName>
        <fullName evidence="13">TonB-dependent receptor</fullName>
    </submittedName>
</protein>
<keyword evidence="14" id="KW-1185">Reference proteome</keyword>
<comment type="subcellular location">
    <subcellularLocation>
        <location evidence="1 8">Cell outer membrane</location>
        <topology evidence="1 8">Multi-pass membrane protein</topology>
    </subcellularLocation>
</comment>
<evidence type="ECO:0000259" key="12">
    <source>
        <dbReference type="Pfam" id="PF07715"/>
    </source>
</evidence>
<evidence type="ECO:0000256" key="3">
    <source>
        <dbReference type="ARBA" id="ARBA00022452"/>
    </source>
</evidence>
<dbReference type="Proteomes" id="UP001139028">
    <property type="component" value="Unassembled WGS sequence"/>
</dbReference>
<feature type="domain" description="TonB-dependent receptor plug" evidence="12">
    <location>
        <begin position="57"/>
        <end position="181"/>
    </location>
</feature>
<evidence type="ECO:0000313" key="13">
    <source>
        <dbReference type="EMBL" id="MCO1336054.1"/>
    </source>
</evidence>
<dbReference type="Pfam" id="PF00593">
    <property type="entry name" value="TonB_dep_Rec_b-barrel"/>
    <property type="match status" value="1"/>
</dbReference>
<dbReference type="PANTHER" id="PTHR47234:SF3">
    <property type="entry name" value="SECRETIN_TONB SHORT N-TERMINAL DOMAIN-CONTAINING PROTEIN"/>
    <property type="match status" value="1"/>
</dbReference>
<name>A0A9X2EQN0_9GAMM</name>
<evidence type="ECO:0000256" key="8">
    <source>
        <dbReference type="PROSITE-ProRule" id="PRU01360"/>
    </source>
</evidence>
<keyword evidence="2 8" id="KW-0813">Transport</keyword>
<keyword evidence="10" id="KW-0732">Signal</keyword>
<dbReference type="Gene3D" id="2.170.130.10">
    <property type="entry name" value="TonB-dependent receptor, plug domain"/>
    <property type="match status" value="1"/>
</dbReference>
<accession>A0A9X2EQN0</accession>
<keyword evidence="6 8" id="KW-0472">Membrane</keyword>
<dbReference type="InterPro" id="IPR039426">
    <property type="entry name" value="TonB-dep_rcpt-like"/>
</dbReference>
<dbReference type="PANTHER" id="PTHR47234">
    <property type="match status" value="1"/>
</dbReference>
<dbReference type="RefSeq" id="WP_252471387.1">
    <property type="nucleotide sequence ID" value="NZ_JALBWM010000101.1"/>
</dbReference>
<keyword evidence="7 8" id="KW-0998">Cell outer membrane</keyword>
<feature type="chain" id="PRO_5040768939" evidence="10">
    <location>
        <begin position="27"/>
        <end position="875"/>
    </location>
</feature>
<evidence type="ECO:0000256" key="2">
    <source>
        <dbReference type="ARBA" id="ARBA00022448"/>
    </source>
</evidence>
<comment type="caution">
    <text evidence="13">The sequence shown here is derived from an EMBL/GenBank/DDBJ whole genome shotgun (WGS) entry which is preliminary data.</text>
</comment>
<keyword evidence="13" id="KW-0675">Receptor</keyword>
<evidence type="ECO:0000256" key="1">
    <source>
        <dbReference type="ARBA" id="ARBA00004571"/>
    </source>
</evidence>
<keyword evidence="5 9" id="KW-0798">TonB box</keyword>
<evidence type="ECO:0000256" key="10">
    <source>
        <dbReference type="SAM" id="SignalP"/>
    </source>
</evidence>
<feature type="domain" description="TonB-dependent receptor-like beta-barrel" evidence="11">
    <location>
        <begin position="361"/>
        <end position="834"/>
    </location>
</feature>
<evidence type="ECO:0000256" key="7">
    <source>
        <dbReference type="ARBA" id="ARBA00023237"/>
    </source>
</evidence>
<evidence type="ECO:0000313" key="14">
    <source>
        <dbReference type="Proteomes" id="UP001139028"/>
    </source>
</evidence>
<keyword evidence="3 8" id="KW-1134">Transmembrane beta strand</keyword>
<evidence type="ECO:0000256" key="4">
    <source>
        <dbReference type="ARBA" id="ARBA00022692"/>
    </source>
</evidence>
<organism evidence="13 14">
    <name type="scientific">Microbulbifer okhotskensis</name>
    <dbReference type="NCBI Taxonomy" id="2926617"/>
    <lineage>
        <taxon>Bacteria</taxon>
        <taxon>Pseudomonadati</taxon>
        <taxon>Pseudomonadota</taxon>
        <taxon>Gammaproteobacteria</taxon>
        <taxon>Cellvibrionales</taxon>
        <taxon>Microbulbiferaceae</taxon>
        <taxon>Microbulbifer</taxon>
    </lineage>
</organism>
<comment type="similarity">
    <text evidence="8 9">Belongs to the TonB-dependent receptor family.</text>
</comment>
<proteinExistence type="inferred from homology"/>
<reference evidence="13" key="1">
    <citation type="journal article" date="2022" name="Arch. Microbiol.">
        <title>Microbulbifer okhotskensis sp. nov., isolated from a deep bottom sediment of the Okhotsk Sea.</title>
        <authorList>
            <person name="Romanenko L."/>
            <person name="Kurilenko V."/>
            <person name="Otstavnykh N."/>
            <person name="Velansky P."/>
            <person name="Isaeva M."/>
            <person name="Mikhailov V."/>
        </authorList>
    </citation>
    <scope>NUCLEOTIDE SEQUENCE</scope>
    <source>
        <strain evidence="13">OS29</strain>
    </source>
</reference>
<dbReference type="InterPro" id="IPR000531">
    <property type="entry name" value="Beta-barrel_TonB"/>
</dbReference>
<dbReference type="Pfam" id="PF07715">
    <property type="entry name" value="Plug"/>
    <property type="match status" value="1"/>
</dbReference>
<dbReference type="Gene3D" id="2.40.170.20">
    <property type="entry name" value="TonB-dependent receptor, beta-barrel domain"/>
    <property type="match status" value="1"/>
</dbReference>
<feature type="signal peptide" evidence="10">
    <location>
        <begin position="1"/>
        <end position="26"/>
    </location>
</feature>
<dbReference type="GO" id="GO:0009279">
    <property type="term" value="C:cell outer membrane"/>
    <property type="evidence" value="ECO:0007669"/>
    <property type="project" value="UniProtKB-SubCell"/>
</dbReference>
<dbReference type="InterPro" id="IPR036942">
    <property type="entry name" value="Beta-barrel_TonB_sf"/>
</dbReference>
<gene>
    <name evidence="13" type="ORF">MO867_17115</name>
</gene>
<dbReference type="AlphaFoldDB" id="A0A9X2EQN0"/>
<dbReference type="PROSITE" id="PS52016">
    <property type="entry name" value="TONB_DEPENDENT_REC_3"/>
    <property type="match status" value="1"/>
</dbReference>
<evidence type="ECO:0000256" key="9">
    <source>
        <dbReference type="RuleBase" id="RU003357"/>
    </source>
</evidence>
<evidence type="ECO:0000256" key="6">
    <source>
        <dbReference type="ARBA" id="ARBA00023136"/>
    </source>
</evidence>
<evidence type="ECO:0000259" key="11">
    <source>
        <dbReference type="Pfam" id="PF00593"/>
    </source>
</evidence>